<accession>A0A843VAS4</accession>
<dbReference type="InterPro" id="IPR025322">
    <property type="entry name" value="PADRE_dom"/>
</dbReference>
<keyword evidence="2" id="KW-1185">Reference proteome</keyword>
<dbReference type="PANTHER" id="PTHR33052">
    <property type="entry name" value="DUF4228 DOMAIN PROTEIN-RELATED"/>
    <property type="match status" value="1"/>
</dbReference>
<dbReference type="OrthoDB" id="786887at2759"/>
<sequence>MGSCFSTGTTSDAVTAPPTAKVITIPGNLREYSTPAAAADVLGTDSAVCFLCSSDRLFCDEYIPALHPEELLQPGQIYFVLPATKLRYPLSGDDMAALAVKASSALGLLSGRGSSRRNKKIRIMPLPDVDGDTDGSEVNRLCEDKAISRRPPSLPAIAQRKMKRTASIKARVANRYYKYSRSRLSSIPELVE</sequence>
<evidence type="ECO:0000313" key="2">
    <source>
        <dbReference type="Proteomes" id="UP000652761"/>
    </source>
</evidence>
<dbReference type="Pfam" id="PF14009">
    <property type="entry name" value="PADRE"/>
    <property type="match status" value="1"/>
</dbReference>
<dbReference type="Proteomes" id="UP000652761">
    <property type="component" value="Unassembled WGS sequence"/>
</dbReference>
<evidence type="ECO:0000313" key="1">
    <source>
        <dbReference type="EMBL" id="MQL93015.1"/>
    </source>
</evidence>
<name>A0A843VAS4_COLES</name>
<dbReference type="AlphaFoldDB" id="A0A843VAS4"/>
<organism evidence="1 2">
    <name type="scientific">Colocasia esculenta</name>
    <name type="common">Wild taro</name>
    <name type="synonym">Arum esculentum</name>
    <dbReference type="NCBI Taxonomy" id="4460"/>
    <lineage>
        <taxon>Eukaryota</taxon>
        <taxon>Viridiplantae</taxon>
        <taxon>Streptophyta</taxon>
        <taxon>Embryophyta</taxon>
        <taxon>Tracheophyta</taxon>
        <taxon>Spermatophyta</taxon>
        <taxon>Magnoliopsida</taxon>
        <taxon>Liliopsida</taxon>
        <taxon>Araceae</taxon>
        <taxon>Aroideae</taxon>
        <taxon>Colocasieae</taxon>
        <taxon>Colocasia</taxon>
    </lineage>
</organism>
<reference evidence="1" key="1">
    <citation type="submission" date="2017-07" db="EMBL/GenBank/DDBJ databases">
        <title>Taro Niue Genome Assembly and Annotation.</title>
        <authorList>
            <person name="Atibalentja N."/>
            <person name="Keating K."/>
            <person name="Fields C.J."/>
        </authorList>
    </citation>
    <scope>NUCLEOTIDE SEQUENCE</scope>
    <source>
        <strain evidence="1">Niue_2</strain>
        <tissue evidence="1">Leaf</tissue>
    </source>
</reference>
<gene>
    <name evidence="1" type="ORF">Taro_025655</name>
</gene>
<comment type="caution">
    <text evidence="1">The sequence shown here is derived from an EMBL/GenBank/DDBJ whole genome shotgun (WGS) entry which is preliminary data.</text>
</comment>
<proteinExistence type="predicted"/>
<dbReference type="EMBL" id="NMUH01001508">
    <property type="protein sequence ID" value="MQL93015.1"/>
    <property type="molecule type" value="Genomic_DNA"/>
</dbReference>
<protein>
    <submittedName>
        <fullName evidence="1">Uncharacterized protein</fullName>
    </submittedName>
</protein>